<dbReference type="EMBL" id="JACVVK020000039">
    <property type="protein sequence ID" value="KAK7500041.1"/>
    <property type="molecule type" value="Genomic_DNA"/>
</dbReference>
<reference evidence="2 3" key="1">
    <citation type="journal article" date="2023" name="Sci. Data">
        <title>Genome assembly of the Korean intertidal mud-creeper Batillaria attramentaria.</title>
        <authorList>
            <person name="Patra A.K."/>
            <person name="Ho P.T."/>
            <person name="Jun S."/>
            <person name="Lee S.J."/>
            <person name="Kim Y."/>
            <person name="Won Y.J."/>
        </authorList>
    </citation>
    <scope>NUCLEOTIDE SEQUENCE [LARGE SCALE GENOMIC DNA]</scope>
    <source>
        <strain evidence="2">Wonlab-2016</strain>
    </source>
</reference>
<gene>
    <name evidence="2" type="ORF">BaRGS_00008588</name>
</gene>
<accession>A0ABD0LLB1</accession>
<feature type="region of interest" description="Disordered" evidence="1">
    <location>
        <begin position="200"/>
        <end position="255"/>
    </location>
</feature>
<evidence type="ECO:0000313" key="2">
    <source>
        <dbReference type="EMBL" id="KAK7500041.1"/>
    </source>
</evidence>
<name>A0ABD0LLB1_9CAEN</name>
<comment type="caution">
    <text evidence="2">The sequence shown here is derived from an EMBL/GenBank/DDBJ whole genome shotgun (WGS) entry which is preliminary data.</text>
</comment>
<evidence type="ECO:0000313" key="3">
    <source>
        <dbReference type="Proteomes" id="UP001519460"/>
    </source>
</evidence>
<dbReference type="PANTHER" id="PTHR31751">
    <property type="entry name" value="SI:CH211-108C17.2-RELATED-RELATED"/>
    <property type="match status" value="1"/>
</dbReference>
<sequence length="255" mass="28472">MRECQACGYNFNWHSPPYSLRLPLGNLVLAAAAFFTACTPTRLKTAMKQAKIACFSFWTYLNIQESYLLPAVHDVWSRMQERLFAARRGRAVKLAGGGRCDSPGHCAKYGSYTFMDAETSEVLHCELVQVRSGSLIAICFISKSNNRVDENGQLQRPLRLGKTTRFDRYYFEVLHTLVHPVTLNTAKLTAIQLTTTKTITHNPLDSSNPPSPLQGLPWHERSASTGATANPDTAPDPTLDTMPTKGLRRNQEHCL</sequence>
<keyword evidence="3" id="KW-1185">Reference proteome</keyword>
<dbReference type="AlphaFoldDB" id="A0ABD0LLB1"/>
<proteinExistence type="predicted"/>
<evidence type="ECO:0000256" key="1">
    <source>
        <dbReference type="SAM" id="MobiDB-lite"/>
    </source>
</evidence>
<dbReference type="PANTHER" id="PTHR31751:SF42">
    <property type="entry name" value="PROTEIN CBG10204"/>
    <property type="match status" value="1"/>
</dbReference>
<organism evidence="2 3">
    <name type="scientific">Batillaria attramentaria</name>
    <dbReference type="NCBI Taxonomy" id="370345"/>
    <lineage>
        <taxon>Eukaryota</taxon>
        <taxon>Metazoa</taxon>
        <taxon>Spiralia</taxon>
        <taxon>Lophotrochozoa</taxon>
        <taxon>Mollusca</taxon>
        <taxon>Gastropoda</taxon>
        <taxon>Caenogastropoda</taxon>
        <taxon>Sorbeoconcha</taxon>
        <taxon>Cerithioidea</taxon>
        <taxon>Batillariidae</taxon>
        <taxon>Batillaria</taxon>
    </lineage>
</organism>
<protein>
    <submittedName>
        <fullName evidence="2">Uncharacterized protein</fullName>
    </submittedName>
</protein>
<dbReference type="Proteomes" id="UP001519460">
    <property type="component" value="Unassembled WGS sequence"/>
</dbReference>